<evidence type="ECO:0000259" key="11">
    <source>
        <dbReference type="PROSITE" id="PS50089"/>
    </source>
</evidence>
<keyword evidence="2" id="KW-0399">Innate immunity</keyword>
<dbReference type="GO" id="GO:0005737">
    <property type="term" value="C:cytoplasm"/>
    <property type="evidence" value="ECO:0007669"/>
    <property type="project" value="UniProtKB-ARBA"/>
</dbReference>
<dbReference type="SMART" id="SM00589">
    <property type="entry name" value="PRY"/>
    <property type="match status" value="1"/>
</dbReference>
<dbReference type="PROSITE" id="PS50188">
    <property type="entry name" value="B302_SPRY"/>
    <property type="match status" value="1"/>
</dbReference>
<dbReference type="InterPro" id="IPR001870">
    <property type="entry name" value="B30.2/SPRY"/>
</dbReference>
<gene>
    <name evidence="15" type="primary">TRIM65</name>
</gene>
<dbReference type="PROSITE" id="PS50089">
    <property type="entry name" value="ZF_RING_2"/>
    <property type="match status" value="1"/>
</dbReference>
<evidence type="ECO:0000259" key="12">
    <source>
        <dbReference type="PROSITE" id="PS50119"/>
    </source>
</evidence>
<dbReference type="InterPro" id="IPR000315">
    <property type="entry name" value="Znf_B-box"/>
</dbReference>
<dbReference type="CTD" id="201292"/>
<evidence type="ECO:0000256" key="7">
    <source>
        <dbReference type="ARBA" id="ARBA00022859"/>
    </source>
</evidence>
<dbReference type="SMART" id="SM00184">
    <property type="entry name" value="RING"/>
    <property type="match status" value="1"/>
</dbReference>
<comment type="function">
    <text evidence="8">Neurotoxin that produces dose-dependent hypolocomotion and hyperalgesia in mice. May directly act on the central nervous system, as it is 6500-fold more potent when administered intracerebroventricularly than intraperitoneal.</text>
</comment>
<dbReference type="Pfam" id="PF00622">
    <property type="entry name" value="SPRY"/>
    <property type="match status" value="1"/>
</dbReference>
<evidence type="ECO:0000256" key="6">
    <source>
        <dbReference type="ARBA" id="ARBA00022833"/>
    </source>
</evidence>
<feature type="coiled-coil region" evidence="10">
    <location>
        <begin position="144"/>
        <end position="175"/>
    </location>
</feature>
<accession>A0AA97J7B1</accession>
<dbReference type="Pfam" id="PF13445">
    <property type="entry name" value="zf-RING_UBOX"/>
    <property type="match status" value="1"/>
</dbReference>
<proteinExistence type="inferred from homology"/>
<keyword evidence="3" id="KW-0528">Neurotoxin</keyword>
<evidence type="ECO:0000256" key="8">
    <source>
        <dbReference type="ARBA" id="ARBA00034460"/>
    </source>
</evidence>
<dbReference type="CDD" id="cd19835">
    <property type="entry name" value="Bbox2_TRIM65_C-IV"/>
    <property type="match status" value="1"/>
</dbReference>
<dbReference type="PROSITE" id="PS50119">
    <property type="entry name" value="ZF_BBOX"/>
    <property type="match status" value="1"/>
</dbReference>
<keyword evidence="10" id="KW-0175">Coiled coil</keyword>
<dbReference type="SUPFAM" id="SSF57845">
    <property type="entry name" value="B-box zinc-binding domain"/>
    <property type="match status" value="1"/>
</dbReference>
<dbReference type="SUPFAM" id="SSF49899">
    <property type="entry name" value="Concanavalin A-like lectins/glucanases"/>
    <property type="match status" value="1"/>
</dbReference>
<feature type="domain" description="B box-type" evidence="12">
    <location>
        <begin position="100"/>
        <end position="146"/>
    </location>
</feature>
<dbReference type="Proteomes" id="UP001190640">
    <property type="component" value="Chromosome 4"/>
</dbReference>
<evidence type="ECO:0000256" key="10">
    <source>
        <dbReference type="SAM" id="Coils"/>
    </source>
</evidence>
<dbReference type="GO" id="GO:0045087">
    <property type="term" value="P:innate immune response"/>
    <property type="evidence" value="ECO:0007669"/>
    <property type="project" value="UniProtKB-KW"/>
</dbReference>
<dbReference type="PROSITE" id="PS00518">
    <property type="entry name" value="ZF_RING_1"/>
    <property type="match status" value="1"/>
</dbReference>
<sequence>MASQGSQKLEEKLVCCICLDMFATPVTAPCGHSFCEKCISSHWDKEEEGPASQNGYTCPECRKSFTERPQLSKTVQLDSLVEVFKLGELRASEAEKVAAIRERRCQRHGRPLELYCKTEKRGICCVCTVKECQNHQKVLFEEERKIKQENLNETLEKTEKMEKEIKEEIQKLEKQTVGIKDSSEKLQSGILQKFAHLSEALKECQRKAVEGIEKEQAAVLSQVQENWDHLQHQQAAVNEHNKKARELLACTDDMKFLEELLLLPSPGSLEVPPALEFDLASNVDSITKFVNEISSFFQEALSNSLNPEAADTQPSPVQKTIMAKVAQSLPESELRTRLLRDHRNLTFDPATANKYLQLSNQNRKAKHTQGFHSTLPKDPQKFEPWQILCAQDFNQGTNYWEVKLSGQSIIVGVAYKRMPRKKRAGSTFTIGLDNLSWGLHVQEDCYVAYHNNNFKKIKEPSCKFIGVKLDYDQGILSFYGIEDQMKHLYSFHGIFTESLCPIFWLCEGTAITLCQKSQGQAVADGMLPDPQAVAGAVEQL</sequence>
<keyword evidence="4" id="KW-0479">Metal-binding</keyword>
<dbReference type="Gene3D" id="2.60.120.920">
    <property type="match status" value="1"/>
</dbReference>
<name>A0AA97J7B1_EUBMA</name>
<keyword evidence="7" id="KW-0391">Immunity</keyword>
<dbReference type="InterPro" id="IPR027370">
    <property type="entry name" value="Znf-RING_euk"/>
</dbReference>
<dbReference type="Pfam" id="PF13765">
    <property type="entry name" value="PRY"/>
    <property type="match status" value="1"/>
</dbReference>
<dbReference type="GeneID" id="129327528"/>
<evidence type="ECO:0000313" key="15">
    <source>
        <dbReference type="RefSeq" id="XP_054832251.1"/>
    </source>
</evidence>
<evidence type="ECO:0000256" key="9">
    <source>
        <dbReference type="PROSITE-ProRule" id="PRU00024"/>
    </source>
</evidence>
<dbReference type="AlphaFoldDB" id="A0AA97J7B1"/>
<evidence type="ECO:0000256" key="5">
    <source>
        <dbReference type="ARBA" id="ARBA00022771"/>
    </source>
</evidence>
<dbReference type="InterPro" id="IPR013320">
    <property type="entry name" value="ConA-like_dom_sf"/>
</dbReference>
<dbReference type="PANTHER" id="PTHR25465:SF14">
    <property type="entry name" value="E3 UBIQUITIN-PROTEIN LIGASE TRIM65"/>
    <property type="match status" value="1"/>
</dbReference>
<comment type="similarity">
    <text evidence="1">Belongs to the ohanin/vespryn family.</text>
</comment>
<dbReference type="GO" id="GO:0008270">
    <property type="term" value="F:zinc ion binding"/>
    <property type="evidence" value="ECO:0007669"/>
    <property type="project" value="UniProtKB-KW"/>
</dbReference>
<feature type="domain" description="B30.2/SPRY" evidence="13">
    <location>
        <begin position="324"/>
        <end position="520"/>
    </location>
</feature>
<reference evidence="15" key="1">
    <citation type="submission" date="2025-08" db="UniProtKB">
        <authorList>
            <consortium name="RefSeq"/>
        </authorList>
    </citation>
    <scope>IDENTIFICATION</scope>
    <source>
        <tissue evidence="15">Blood</tissue>
    </source>
</reference>
<dbReference type="SUPFAM" id="SSF57850">
    <property type="entry name" value="RING/U-box"/>
    <property type="match status" value="1"/>
</dbReference>
<evidence type="ECO:0000256" key="3">
    <source>
        <dbReference type="ARBA" id="ARBA00022699"/>
    </source>
</evidence>
<keyword evidence="3" id="KW-0800">Toxin</keyword>
<dbReference type="InterPro" id="IPR003877">
    <property type="entry name" value="SPRY_dom"/>
</dbReference>
<dbReference type="Gene3D" id="3.30.160.60">
    <property type="entry name" value="Classic Zinc Finger"/>
    <property type="match status" value="1"/>
</dbReference>
<keyword evidence="5 9" id="KW-0863">Zinc-finger</keyword>
<dbReference type="KEGG" id="emc:129327528"/>
<dbReference type="RefSeq" id="XP_054832251.1">
    <property type="nucleotide sequence ID" value="XM_054976276.1"/>
</dbReference>
<dbReference type="PANTHER" id="PTHR25465">
    <property type="entry name" value="B-BOX DOMAIN CONTAINING"/>
    <property type="match status" value="1"/>
</dbReference>
<dbReference type="InterPro" id="IPR013083">
    <property type="entry name" value="Znf_RING/FYVE/PHD"/>
</dbReference>
<dbReference type="SMART" id="SM00449">
    <property type="entry name" value="SPRY"/>
    <property type="match status" value="1"/>
</dbReference>
<evidence type="ECO:0000256" key="2">
    <source>
        <dbReference type="ARBA" id="ARBA00022588"/>
    </source>
</evidence>
<dbReference type="InterPro" id="IPR043136">
    <property type="entry name" value="B30.2/SPRY_sf"/>
</dbReference>
<keyword evidence="6" id="KW-0862">Zinc</keyword>
<dbReference type="PRINTS" id="PR01407">
    <property type="entry name" value="BUTYPHLNCDUF"/>
</dbReference>
<dbReference type="Gene3D" id="3.30.40.10">
    <property type="entry name" value="Zinc/RING finger domain, C3HC4 (zinc finger)"/>
    <property type="match status" value="1"/>
</dbReference>
<dbReference type="InterPro" id="IPR001841">
    <property type="entry name" value="Znf_RING"/>
</dbReference>
<dbReference type="Pfam" id="PF25600">
    <property type="entry name" value="TRIM_CC"/>
    <property type="match status" value="1"/>
</dbReference>
<dbReference type="InterPro" id="IPR051051">
    <property type="entry name" value="E3_ubiq-ligase_TRIM/RNF"/>
</dbReference>
<dbReference type="InterPro" id="IPR006574">
    <property type="entry name" value="PRY"/>
</dbReference>
<organism evidence="14 15">
    <name type="scientific">Eublepharis macularius</name>
    <name type="common">Leopard gecko</name>
    <name type="synonym">Cyrtodactylus macularius</name>
    <dbReference type="NCBI Taxonomy" id="481883"/>
    <lineage>
        <taxon>Eukaryota</taxon>
        <taxon>Metazoa</taxon>
        <taxon>Chordata</taxon>
        <taxon>Craniata</taxon>
        <taxon>Vertebrata</taxon>
        <taxon>Euteleostomi</taxon>
        <taxon>Lepidosauria</taxon>
        <taxon>Squamata</taxon>
        <taxon>Bifurcata</taxon>
        <taxon>Gekkota</taxon>
        <taxon>Eublepharidae</taxon>
        <taxon>Eublepharinae</taxon>
        <taxon>Eublepharis</taxon>
    </lineage>
</organism>
<evidence type="ECO:0000259" key="13">
    <source>
        <dbReference type="PROSITE" id="PS50188"/>
    </source>
</evidence>
<evidence type="ECO:0000256" key="1">
    <source>
        <dbReference type="ARBA" id="ARBA00009651"/>
    </source>
</evidence>
<protein>
    <submittedName>
        <fullName evidence="15">Tripartite motif-containing protein 65 isoform X1</fullName>
    </submittedName>
</protein>
<feature type="domain" description="RING-type" evidence="11">
    <location>
        <begin position="15"/>
        <end position="62"/>
    </location>
</feature>
<evidence type="ECO:0000256" key="4">
    <source>
        <dbReference type="ARBA" id="ARBA00022723"/>
    </source>
</evidence>
<dbReference type="InterPro" id="IPR017907">
    <property type="entry name" value="Znf_RING_CS"/>
</dbReference>
<dbReference type="InterPro" id="IPR058030">
    <property type="entry name" value="TRIM8/14/16/25/29/45/65_CC"/>
</dbReference>
<keyword evidence="14" id="KW-1185">Reference proteome</keyword>
<dbReference type="InterPro" id="IPR003879">
    <property type="entry name" value="Butyrophylin_SPRY"/>
</dbReference>
<evidence type="ECO:0000313" key="14">
    <source>
        <dbReference type="Proteomes" id="UP001190640"/>
    </source>
</evidence>